<dbReference type="GO" id="GO:0003676">
    <property type="term" value="F:nucleic acid binding"/>
    <property type="evidence" value="ECO:0007669"/>
    <property type="project" value="InterPro"/>
</dbReference>
<comment type="caution">
    <text evidence="4">The sequence shown here is derived from an EMBL/GenBank/DDBJ whole genome shotgun (WGS) entry which is preliminary data.</text>
</comment>
<dbReference type="GO" id="GO:0008408">
    <property type="term" value="F:3'-5' exonuclease activity"/>
    <property type="evidence" value="ECO:0007669"/>
    <property type="project" value="InterPro"/>
</dbReference>
<dbReference type="InterPro" id="IPR051132">
    <property type="entry name" value="3-5_Exonuclease_domain"/>
</dbReference>
<keyword evidence="1" id="KW-0540">Nuclease</keyword>
<evidence type="ECO:0000259" key="3">
    <source>
        <dbReference type="SMART" id="SM00474"/>
    </source>
</evidence>
<dbReference type="GO" id="GO:0006139">
    <property type="term" value="P:nucleobase-containing compound metabolic process"/>
    <property type="evidence" value="ECO:0007669"/>
    <property type="project" value="InterPro"/>
</dbReference>
<dbReference type="InterPro" id="IPR036397">
    <property type="entry name" value="RNaseH_sf"/>
</dbReference>
<gene>
    <name evidence="4" type="ORF">HK103_002474</name>
</gene>
<keyword evidence="5" id="KW-1185">Reference proteome</keyword>
<dbReference type="SUPFAM" id="SSF53098">
    <property type="entry name" value="Ribonuclease H-like"/>
    <property type="match status" value="3"/>
</dbReference>
<organism evidence="4 5">
    <name type="scientific">Boothiomyces macroporosus</name>
    <dbReference type="NCBI Taxonomy" id="261099"/>
    <lineage>
        <taxon>Eukaryota</taxon>
        <taxon>Fungi</taxon>
        <taxon>Fungi incertae sedis</taxon>
        <taxon>Chytridiomycota</taxon>
        <taxon>Chytridiomycota incertae sedis</taxon>
        <taxon>Chytridiomycetes</taxon>
        <taxon>Rhizophydiales</taxon>
        <taxon>Terramycetaceae</taxon>
        <taxon>Boothiomyces</taxon>
    </lineage>
</organism>
<evidence type="ECO:0000256" key="1">
    <source>
        <dbReference type="ARBA" id="ARBA00022722"/>
    </source>
</evidence>
<proteinExistence type="predicted"/>
<feature type="domain" description="3'-5' exonuclease" evidence="3">
    <location>
        <begin position="2265"/>
        <end position="2450"/>
    </location>
</feature>
<dbReference type="InterPro" id="IPR046616">
    <property type="entry name" value="DUF6729"/>
</dbReference>
<dbReference type="InterPro" id="IPR012337">
    <property type="entry name" value="RNaseH-like_sf"/>
</dbReference>
<protein>
    <recommendedName>
        <fullName evidence="3">3'-5' exonuclease domain-containing protein</fullName>
    </recommendedName>
</protein>
<keyword evidence="2" id="KW-0378">Hydrolase</keyword>
<dbReference type="PANTHER" id="PTHR13620:SF104">
    <property type="entry name" value="EXONUCLEASE 3'-5' DOMAIN-CONTAINING PROTEIN 2"/>
    <property type="match status" value="1"/>
</dbReference>
<dbReference type="Pfam" id="PF20499">
    <property type="entry name" value="DUF6729"/>
    <property type="match status" value="1"/>
</dbReference>
<dbReference type="GO" id="GO:0005634">
    <property type="term" value="C:nucleus"/>
    <property type="evidence" value="ECO:0007669"/>
    <property type="project" value="TreeGrafter"/>
</dbReference>
<sequence length="3073" mass="353841">MTDYLKSVQVSIINAQTEVNAKISFNGGLNRFWIDPPNPNIKIWNGYQSGKAPDPKHYYRRRVYVWAPHLILPALVLSCPKCGNRGKVDAKSFTTSGWGDRPRIVYGLGDYYFLIFQMYLCRKDGCTKKLSSISDENSFGISAVRKQLLELSAERHHELELKYLSLLQTLKVHYDSLTDAEKSSHFGFTLAKLKQLPKFSTFTDKEQYMGKVPSEKYLTTIFQDEVEKKMKYYELEMQRRTTTVLRVDHSYKVGNHIMQNNGVKLVEGKFTALNEFSEIRLSLCVQSSSLGELECAVNAFRETQELYNANVKYVYTDNCCSDRAFYEKCLPTITRNMYPFSLLPLPQMNLIIHCSTHETILSSLYNLNNLIKSEDEIVIGLDTEWTVIDGIEPKPEVVQIALSHPFPIIYVIHIANLQTFPDILKQILESPKVIKVGRSIISADVKHLKMWKCSIPRNTCVKLEKLAKQVLGLPGNLSLKAYCEKILFRTLEKDDLRRKSNWKTPLSQIQIAYAARDAWASILIYNKLMAIKSEKEKDPNYVYQDTMEDNFTDYSPSLTSDEISPSLLSNVDESPSPPIDPGDIKSAVLLDVFHAMKRITDTVSVKHPFNFKFCRALSKSFFFMNEADVNSVTTVLKEKFGMEFEDKYLADPRWILARVRRKIYPKGLLKANIQNLLCEYSKSKYKIGRYGELLSAETKKQFKNLLAHVEKGCIRDPEDLEVYYKKGTDANSLTLYRCIRGTNEVELFHQYLEMHFQSWNSGVKFANCCMTILRHRRNIRASERNRPNFPRLGHYSHNLLDDIEELNYHLFRERRYNWWPVAKGLTVTNESFGIAPILPKEQHETINEHAIAKYSPSMKYLARRTKTNVPYLRVATKKERRLFLTSQSYYIKGSKVDFKAMAEDWNAGTLKCLEGRNLSEFKPLGHNDIWKKLDTHLQTYQTFYLRSLEKKVLLSGIHSTNHLTEADISNYEFGVAEPVPILGYDYEIHEANILSTVQNLVLSARDFNIQDTIQEVTFVTTGTDSQRDTLENMVDILENDINFNIDDVNNEDFRLDSIPTSNIGGITVEPVVTIAPEPITPVERVESEPLPTFESVLTSLSQIDSNTTVVKRKRKCRTCKRENCRGGSYCKCITDAEKSSHFGFTLAKLKQLPKFSTFTDKEQYMGKVPSDEVEKKMKYYELEMQRRTTTVLRVDHSYKVLSSLFQVGNHIMQNNGVKLVEGKFTALNEFSEIRLSLCVQSSSLGELECAVNAFRETQELYNTNVKYVYTDNCCSDRAFYEKCLPTITRNMYPFSLLPLPQMNLIIHCSTHETILSSLYNLNNLIKSEDEIVIGLDTEWTVIDGIEPKPEVVQIALSHPFPIIYVIHIANLQTFPDILKQILESPKVIKVGRSIISADVKHLKMWKCSIPRNTCVKLEKLAKQVLGLPGNLSLKAYCEKILFRTLEKDDLRRKSNWKTPLSQIQIAYAARDAWASILIYNKLMAIKSEKEKDPNYVYQDTMEDNFTDYSPSLTSDEISPSLLSNVDESPSPPIDPGDIKSAVLLDVFHAMKRITDTVSVKHPFNFKFCRALSKSFFFMNEADVNSVTTVLKEKFGMEFEDKYLADPRWILARVRRKIYPKELLKTNIQNLLCEYSKSKYRVGRYGELLSAETKKQFKNLLAHVEKGCIRDPEDLEVYYKKGTDANSLTLYRCIRGTNEVELFHQYLEMHFQSWNSGVKFANCCMTILRHRRNIRASERNRPNFPRLGHYSHNLLDDIEELNYHLFRERRYNWWPVAKGLTVTNESFGIAPILPKEQHETINEHAIAKYSPSMKYLARRTKTNVPYLRVATKKERRLFLTSQSYYIKGSKVDFKAMAEDWNAGTLKCLEGRNLSEFKPLGHNDIWKKLDTHLQTYQTFYLRSLEKKVLLSGIHSTNHLTEADISNYEFGVAEPVPILGYDYEIHEANILSTVQNLVLSARDFNIQDTIQEVTFVTTGTDSQRDTLENMVDILENDINFNIDDVNNEDFRLDSIPTSNIGGITVEPVVTIAPEPITPVERVESEPLPTFESVLTSLSQIDSNTTVQLLELSAERHHELELKYLSLLQTLKVHYDSLTDAEKSSHFGFTLAKLKQLPKFSTFTDKEQYMGKVPSEKYLTTIFQDEVEKKMKYYELEMQRRTTTVLRVDHSYKVGNHIMQNNGVKLVEGKFTALNEFSEIRLSLCVQSSSLGELECAVNAFRETQELYNTNVKYVYTDNCCSDRAFYEKCLPTITRNMYPFSLLPLPQMNLIIHCSTHETILSSLYNLNNLIKSEDEIVIGLDTEWTVIDGIEPKPEVVQIALSHPFPIIYVIHIANLQTFPDILKQILESPKVIKVGRSIISADVKHLKMWKCSIPRNTCVKLEKLAKQVLGLPGNLSLKAYCEKILFRTLEKDDLRRKSNWKTPLSQIQIAYAARDAWASILIYNKLMAIKSEKEKDPNYVYQDTMEDNFTDYSPSLTSDEISPSLLSNVDESPSPPIDPGDIKSAVLLDVFHAMKRITDTVSVKHPFNFKFCRALSKSFFFMNEADVNSVTTVLKEKFGMEFEDKYLADPRWILARVRRKIYPKGLLKANIQNLLCEYSKSKYKIGRYGELLSAETKKQFKNLLAHVEKGCIRDPEDLEVYYKKGTDANSLTLYRCIRGTNEVELFHQYLEMHFQSWNSGVKFANCCMTILRHRRNIRASERNRPNFPRLGHYSHNLLDDIEELNYHLFRERRYNWWPVAKGLTVTNESFGIAPILPKEQHETINEHAIAKYSPSMKYLARRTKTNVPYLRVATKKERRLFLTSQSYYIKGSKVDFKAMAEDWNAGTLKCLEGRNLSEFKPLGHNDIWKKLDTHLQTYQTFYLRSLEKKVLLSGIHSTNHLTEADISNYEFGVAEPVPILGYDYEIHEANILSTVQNLVLSARDFNIQDTIQEVTFVTTGTDSQRDTLENMVDILENDINFNIDDVNNEDFRLDSIPTSNIGGITVEPVVTIAPEPITPVERVESEPLPTFESVLTSLSQIDSNTTVVKRKRKCRTCKRENCRGGSYCKVKKLSQQLNLKHNPPRLAAKPSSGR</sequence>
<dbReference type="Gene3D" id="3.30.420.10">
    <property type="entry name" value="Ribonuclease H-like superfamily/Ribonuclease H"/>
    <property type="match status" value="3"/>
</dbReference>
<reference evidence="4" key="1">
    <citation type="submission" date="2020-05" db="EMBL/GenBank/DDBJ databases">
        <title>Phylogenomic resolution of chytrid fungi.</title>
        <authorList>
            <person name="Stajich J.E."/>
            <person name="Amses K."/>
            <person name="Simmons R."/>
            <person name="Seto K."/>
            <person name="Myers J."/>
            <person name="Bonds A."/>
            <person name="Quandt C.A."/>
            <person name="Barry K."/>
            <person name="Liu P."/>
            <person name="Grigoriev I."/>
            <person name="Longcore J.E."/>
            <person name="James T.Y."/>
        </authorList>
    </citation>
    <scope>NUCLEOTIDE SEQUENCE</scope>
    <source>
        <strain evidence="4">PLAUS21</strain>
    </source>
</reference>
<dbReference type="GO" id="GO:0005737">
    <property type="term" value="C:cytoplasm"/>
    <property type="evidence" value="ECO:0007669"/>
    <property type="project" value="TreeGrafter"/>
</dbReference>
<evidence type="ECO:0000313" key="5">
    <source>
        <dbReference type="Proteomes" id="UP001210925"/>
    </source>
</evidence>
<name>A0AAD5U9L6_9FUNG</name>
<dbReference type="CDD" id="cd06141">
    <property type="entry name" value="WRN_exo"/>
    <property type="match status" value="3"/>
</dbReference>
<dbReference type="PANTHER" id="PTHR13620">
    <property type="entry name" value="3-5 EXONUCLEASE"/>
    <property type="match status" value="1"/>
</dbReference>
<dbReference type="SMART" id="SM00474">
    <property type="entry name" value="35EXOc"/>
    <property type="match status" value="3"/>
</dbReference>
<dbReference type="EMBL" id="JADGKB010000189">
    <property type="protein sequence ID" value="KAJ3251291.1"/>
    <property type="molecule type" value="Genomic_DNA"/>
</dbReference>
<feature type="domain" description="3'-5' exonuclease" evidence="3">
    <location>
        <begin position="348"/>
        <end position="533"/>
    </location>
</feature>
<dbReference type="Pfam" id="PF01612">
    <property type="entry name" value="DNA_pol_A_exo1"/>
    <property type="match status" value="3"/>
</dbReference>
<dbReference type="InterPro" id="IPR002562">
    <property type="entry name" value="3'-5'_exonuclease_dom"/>
</dbReference>
<evidence type="ECO:0000313" key="4">
    <source>
        <dbReference type="EMBL" id="KAJ3251291.1"/>
    </source>
</evidence>
<accession>A0AAD5U9L6</accession>
<feature type="domain" description="3'-5' exonuclease" evidence="3">
    <location>
        <begin position="1302"/>
        <end position="1487"/>
    </location>
</feature>
<dbReference type="Proteomes" id="UP001210925">
    <property type="component" value="Unassembled WGS sequence"/>
</dbReference>
<evidence type="ECO:0000256" key="2">
    <source>
        <dbReference type="ARBA" id="ARBA00022801"/>
    </source>
</evidence>